<dbReference type="Pfam" id="PF01940">
    <property type="entry name" value="DUF92"/>
    <property type="match status" value="1"/>
</dbReference>
<evidence type="ECO:0000313" key="8">
    <source>
        <dbReference type="Proteomes" id="UP000230002"/>
    </source>
</evidence>
<feature type="transmembrane region" description="Helical" evidence="6">
    <location>
        <begin position="196"/>
        <end position="223"/>
    </location>
</feature>
<comment type="caution">
    <text evidence="7">The sequence shown here is derived from an EMBL/GenBank/DDBJ whole genome shotgun (WGS) entry which is preliminary data.</text>
</comment>
<keyword evidence="8" id="KW-1185">Reference proteome</keyword>
<dbReference type="EMBL" id="AYKW01000008">
    <property type="protein sequence ID" value="PIL33244.1"/>
    <property type="molecule type" value="Genomic_DNA"/>
</dbReference>
<comment type="subcellular location">
    <subcellularLocation>
        <location evidence="1">Membrane</location>
        <topology evidence="1">Multi-pass membrane protein</topology>
    </subcellularLocation>
</comment>
<evidence type="ECO:0000256" key="4">
    <source>
        <dbReference type="ARBA" id="ARBA00022989"/>
    </source>
</evidence>
<feature type="transmembrane region" description="Helical" evidence="6">
    <location>
        <begin position="235"/>
        <end position="253"/>
    </location>
</feature>
<dbReference type="AlphaFoldDB" id="A0A2G8SHI9"/>
<evidence type="ECO:0000256" key="5">
    <source>
        <dbReference type="ARBA" id="ARBA00023136"/>
    </source>
</evidence>
<name>A0A2G8SHI9_9APHY</name>
<evidence type="ECO:0000256" key="1">
    <source>
        <dbReference type="ARBA" id="ARBA00004141"/>
    </source>
</evidence>
<keyword evidence="4 6" id="KW-1133">Transmembrane helix</keyword>
<dbReference type="OrthoDB" id="30881at2759"/>
<evidence type="ECO:0000313" key="7">
    <source>
        <dbReference type="EMBL" id="PIL33244.1"/>
    </source>
</evidence>
<evidence type="ECO:0000256" key="2">
    <source>
        <dbReference type="ARBA" id="ARBA00009012"/>
    </source>
</evidence>
<accession>A0A2G8SHI9</accession>
<evidence type="ECO:0000256" key="3">
    <source>
        <dbReference type="ARBA" id="ARBA00022692"/>
    </source>
</evidence>
<dbReference type="GO" id="GO:0016020">
    <property type="term" value="C:membrane"/>
    <property type="evidence" value="ECO:0007669"/>
    <property type="project" value="UniProtKB-SubCell"/>
</dbReference>
<comment type="similarity">
    <text evidence="2">Belongs to the TMEM19 family.</text>
</comment>
<evidence type="ECO:0000256" key="6">
    <source>
        <dbReference type="SAM" id="Phobius"/>
    </source>
</evidence>
<keyword evidence="3 6" id="KW-0812">Transmembrane</keyword>
<protein>
    <submittedName>
        <fullName evidence="7">Uncharacterized protein</fullName>
    </submittedName>
</protein>
<reference evidence="7 8" key="1">
    <citation type="journal article" date="2015" name="Sci. Rep.">
        <title>Chromosome-level genome map provides insights into diverse defense mechanisms in the medicinal fungus Ganoderma sinense.</title>
        <authorList>
            <person name="Zhu Y."/>
            <person name="Xu J."/>
            <person name="Sun C."/>
            <person name="Zhou S."/>
            <person name="Xu H."/>
            <person name="Nelson D.R."/>
            <person name="Qian J."/>
            <person name="Song J."/>
            <person name="Luo H."/>
            <person name="Xiang L."/>
            <person name="Li Y."/>
            <person name="Xu Z."/>
            <person name="Ji A."/>
            <person name="Wang L."/>
            <person name="Lu S."/>
            <person name="Hayward A."/>
            <person name="Sun W."/>
            <person name="Li X."/>
            <person name="Schwartz D.C."/>
            <person name="Wang Y."/>
            <person name="Chen S."/>
        </authorList>
    </citation>
    <scope>NUCLEOTIDE SEQUENCE [LARGE SCALE GENOMIC DNA]</scope>
    <source>
        <strain evidence="7 8">ZZ0214-1</strain>
    </source>
</reference>
<gene>
    <name evidence="7" type="ORF">GSI_04694</name>
</gene>
<dbReference type="InterPro" id="IPR002794">
    <property type="entry name" value="DUF92_TMEM19"/>
</dbReference>
<dbReference type="PANTHER" id="PTHR13353:SF5">
    <property type="entry name" value="TRANSMEMBRANE PROTEIN 19"/>
    <property type="match status" value="1"/>
</dbReference>
<feature type="transmembrane region" description="Helical" evidence="6">
    <location>
        <begin position="32"/>
        <end position="58"/>
    </location>
</feature>
<keyword evidence="5 6" id="KW-0472">Membrane</keyword>
<dbReference type="PANTHER" id="PTHR13353">
    <property type="entry name" value="TRANSMEMBRANE PROTEIN 19"/>
    <property type="match status" value="1"/>
</dbReference>
<sequence>MQIPTPSLAFALASILAGHGLRKRSLSPSGGLAAFAVGYTMMSVRLSTFGVSLIVFYLTGSRVTKVGKALKQQLEEGHQAAGYRNAAQVFCNSLSAAIAALLWSVLYDPSSGVAETLTALQWGVGLDQYKVRFDIDRWCPLTPPHVASWSRVLLFVTLGHFACCLGDTLASELGILSRSPPILITTLKPVPPGTNGGLSATGTLASVGGGMFMGLTIAATLIVQSTSCRVQWQAVLFPLLLWGAFAGGFGSLLDSLLGATVQRTRFVNATKRIWTEDAGALDPRADVKVISGLDLLTNNQVNLVSSVATALLLGFFA</sequence>
<proteinExistence type="inferred from homology"/>
<dbReference type="Proteomes" id="UP000230002">
    <property type="component" value="Unassembled WGS sequence"/>
</dbReference>
<dbReference type="STRING" id="1077348.A0A2G8SHI9"/>
<organism evidence="7 8">
    <name type="scientific">Ganoderma sinense ZZ0214-1</name>
    <dbReference type="NCBI Taxonomy" id="1077348"/>
    <lineage>
        <taxon>Eukaryota</taxon>
        <taxon>Fungi</taxon>
        <taxon>Dikarya</taxon>
        <taxon>Basidiomycota</taxon>
        <taxon>Agaricomycotina</taxon>
        <taxon>Agaricomycetes</taxon>
        <taxon>Polyporales</taxon>
        <taxon>Polyporaceae</taxon>
        <taxon>Ganoderma</taxon>
    </lineage>
</organism>